<dbReference type="Pfam" id="PF11139">
    <property type="entry name" value="SfLAP"/>
    <property type="match status" value="1"/>
</dbReference>
<feature type="transmembrane region" description="Helical" evidence="1">
    <location>
        <begin position="106"/>
        <end position="127"/>
    </location>
</feature>
<evidence type="ECO:0000256" key="1">
    <source>
        <dbReference type="SAM" id="Phobius"/>
    </source>
</evidence>
<keyword evidence="1" id="KW-1133">Transmembrane helix</keyword>
<dbReference type="EMBL" id="JAJNDB010000003">
    <property type="protein sequence ID" value="MCD2195217.1"/>
    <property type="molecule type" value="Genomic_DNA"/>
</dbReference>
<accession>A0ABS8PBC3</accession>
<keyword evidence="1" id="KW-0812">Transmembrane</keyword>
<evidence type="ECO:0000313" key="2">
    <source>
        <dbReference type="EMBL" id="MCD2195217.1"/>
    </source>
</evidence>
<evidence type="ECO:0000313" key="3">
    <source>
        <dbReference type="Proteomes" id="UP001199469"/>
    </source>
</evidence>
<dbReference type="InterPro" id="IPR021315">
    <property type="entry name" value="Gap/Sap"/>
</dbReference>
<keyword evidence="3" id="KW-1185">Reference proteome</keyword>
<proteinExistence type="predicted"/>
<feature type="transmembrane region" description="Helical" evidence="1">
    <location>
        <begin position="35"/>
        <end position="58"/>
    </location>
</feature>
<comment type="caution">
    <text evidence="2">The sequence shown here is derived from an EMBL/GenBank/DDBJ whole genome shotgun (WGS) entry which is preliminary data.</text>
</comment>
<dbReference type="RefSeq" id="WP_230736039.1">
    <property type="nucleotide sequence ID" value="NZ_JAJNDB010000003.1"/>
</dbReference>
<feature type="transmembrane region" description="Helical" evidence="1">
    <location>
        <begin position="6"/>
        <end position="28"/>
    </location>
</feature>
<keyword evidence="1" id="KW-0472">Membrane</keyword>
<dbReference type="Proteomes" id="UP001199469">
    <property type="component" value="Unassembled WGS sequence"/>
</dbReference>
<feature type="transmembrane region" description="Helical" evidence="1">
    <location>
        <begin position="188"/>
        <end position="210"/>
    </location>
</feature>
<feature type="transmembrane region" description="Helical" evidence="1">
    <location>
        <begin position="139"/>
        <end position="167"/>
    </location>
</feature>
<sequence>MLGEAVPAAFGAALYPPGLLFVAFLLVSPQPRRRALIFIAGAVIASLGVGFALVFILQGTGVERGPHRTVPAWVDLALGIVLLGSALYVWFRPPRGPKAAKERRELGLLGLLAIGLLMYSPSPLYLASLHAIAKAHESVLLTILSVLLVAAIYMLVIEIPVIAHAIWPEQTIRVVTAVNTWLGRYGRTIVVIAAGAFGIYLIISASVHLIEGPPPT</sequence>
<gene>
    <name evidence="2" type="ORF">LQ327_17760</name>
</gene>
<reference evidence="2 3" key="1">
    <citation type="submission" date="2021-11" db="EMBL/GenBank/DDBJ databases">
        <title>Draft genome sequence of Actinomycetospora sp. SF1 isolated from the rhizosphere soil.</title>
        <authorList>
            <person name="Duangmal K."/>
            <person name="Chantavorakit T."/>
        </authorList>
    </citation>
    <scope>NUCLEOTIDE SEQUENCE [LARGE SCALE GENOMIC DNA]</scope>
    <source>
        <strain evidence="2 3">TBRC 5722</strain>
    </source>
</reference>
<organism evidence="2 3">
    <name type="scientific">Actinomycetospora endophytica</name>
    <dbReference type="NCBI Taxonomy" id="2291215"/>
    <lineage>
        <taxon>Bacteria</taxon>
        <taxon>Bacillati</taxon>
        <taxon>Actinomycetota</taxon>
        <taxon>Actinomycetes</taxon>
        <taxon>Pseudonocardiales</taxon>
        <taxon>Pseudonocardiaceae</taxon>
        <taxon>Actinomycetospora</taxon>
    </lineage>
</organism>
<protein>
    <submittedName>
        <fullName evidence="2">GAP family protein</fullName>
    </submittedName>
</protein>
<feature type="transmembrane region" description="Helical" evidence="1">
    <location>
        <begin position="70"/>
        <end position="91"/>
    </location>
</feature>
<name>A0ABS8PBC3_9PSEU</name>